<dbReference type="AlphaFoldDB" id="A0A1Y6IYL2"/>
<sequence length="253" mass="29407">MNIKTIGHWLGDSISSLPEDVRTTIQNHFTVVEHEHDISILSAPNLKVAFFYMKTSQQQNELIIALKICENLNKQLIIVHNNLFHQCAEWCHVIKAVIDLSKNHTQRQTDELLRSLSNSSNHHEPETIADIAPDITPAGHLSAEQEKSLFDILHYIDHNLDTSLREDDISAYFHYTPSYFSKLFRQATGIGFRDYVCRKRIERAQKLLQTHKENHISQIAYQCGYRDVSYFSRLFKKITGTTPSEYRQRFFSS</sequence>
<dbReference type="InterPro" id="IPR018060">
    <property type="entry name" value="HTH_AraC"/>
</dbReference>
<reference evidence="5 8" key="2">
    <citation type="submission" date="2023-11" db="EMBL/GenBank/DDBJ databases">
        <title>Plant-associative lifestyle of Vibrio porteresiae and its evolutionary dynamics.</title>
        <authorList>
            <person name="Rameshkumar N."/>
            <person name="Kirti K."/>
        </authorList>
    </citation>
    <scope>NUCLEOTIDE SEQUENCE [LARGE SCALE GENOMIC DNA]</scope>
    <source>
        <strain evidence="5 8">MSSRF38</strain>
    </source>
</reference>
<evidence type="ECO:0000313" key="5">
    <source>
        <dbReference type="EMBL" id="MDW6002373.1"/>
    </source>
</evidence>
<dbReference type="PANTHER" id="PTHR43280:SF10">
    <property type="entry name" value="REGULATORY PROTEIN POCR"/>
    <property type="match status" value="1"/>
</dbReference>
<name>A0A1Y6IYL2_9VIBR</name>
<evidence type="ECO:0000313" key="6">
    <source>
        <dbReference type="EMBL" id="SMS02728.1"/>
    </source>
</evidence>
<evidence type="ECO:0000313" key="8">
    <source>
        <dbReference type="Proteomes" id="UP001283366"/>
    </source>
</evidence>
<dbReference type="OrthoDB" id="5818519at2"/>
<dbReference type="GO" id="GO:0003700">
    <property type="term" value="F:DNA-binding transcription factor activity"/>
    <property type="evidence" value="ECO:0007669"/>
    <property type="project" value="InterPro"/>
</dbReference>
<reference evidence="6 7" key="1">
    <citation type="submission" date="2017-05" db="EMBL/GenBank/DDBJ databases">
        <authorList>
            <person name="Song R."/>
            <person name="Chenine A.L."/>
            <person name="Ruprecht R.M."/>
        </authorList>
    </citation>
    <scope>NUCLEOTIDE SEQUENCE [LARGE SCALE GENOMIC DNA]</scope>
    <source>
        <strain evidence="6 7">CECT 7927</strain>
    </source>
</reference>
<gene>
    <name evidence="6" type="primary">tetD_2</name>
    <name evidence="5" type="ORF">SBX37_05775</name>
    <name evidence="6" type="ORF">VIM7927_04065</name>
</gene>
<evidence type="ECO:0000259" key="4">
    <source>
        <dbReference type="PROSITE" id="PS01124"/>
    </source>
</evidence>
<dbReference type="Pfam" id="PF12833">
    <property type="entry name" value="HTH_18"/>
    <property type="match status" value="1"/>
</dbReference>
<dbReference type="SMART" id="SM00342">
    <property type="entry name" value="HTH_ARAC"/>
    <property type="match status" value="1"/>
</dbReference>
<dbReference type="PRINTS" id="PR00032">
    <property type="entry name" value="HTHARAC"/>
</dbReference>
<dbReference type="PANTHER" id="PTHR43280">
    <property type="entry name" value="ARAC-FAMILY TRANSCRIPTIONAL REGULATOR"/>
    <property type="match status" value="1"/>
</dbReference>
<accession>A0A1Y6IYL2</accession>
<dbReference type="SUPFAM" id="SSF46689">
    <property type="entry name" value="Homeodomain-like"/>
    <property type="match status" value="2"/>
</dbReference>
<evidence type="ECO:0000256" key="2">
    <source>
        <dbReference type="ARBA" id="ARBA00023125"/>
    </source>
</evidence>
<dbReference type="Proteomes" id="UP000196125">
    <property type="component" value="Unassembled WGS sequence"/>
</dbReference>
<dbReference type="EMBL" id="FXXI01000012">
    <property type="protein sequence ID" value="SMS02728.1"/>
    <property type="molecule type" value="Genomic_DNA"/>
</dbReference>
<protein>
    <submittedName>
        <fullName evidence="5">Helix-turn-helix transcriptional regulator</fullName>
    </submittedName>
    <submittedName>
        <fullName evidence="6">Transposon Tn10 TetD protein</fullName>
    </submittedName>
</protein>
<keyword evidence="2" id="KW-0238">DNA-binding</keyword>
<dbReference type="EMBL" id="JAWRCO010000001">
    <property type="protein sequence ID" value="MDW6002373.1"/>
    <property type="molecule type" value="Genomic_DNA"/>
</dbReference>
<organism evidence="6 7">
    <name type="scientific">Vibrio mangrovi</name>
    <dbReference type="NCBI Taxonomy" id="474394"/>
    <lineage>
        <taxon>Bacteria</taxon>
        <taxon>Pseudomonadati</taxon>
        <taxon>Pseudomonadota</taxon>
        <taxon>Gammaproteobacteria</taxon>
        <taxon>Vibrionales</taxon>
        <taxon>Vibrionaceae</taxon>
        <taxon>Vibrio</taxon>
    </lineage>
</organism>
<dbReference type="RefSeq" id="WP_087482736.1">
    <property type="nucleotide sequence ID" value="NZ_AP024883.1"/>
</dbReference>
<evidence type="ECO:0000256" key="3">
    <source>
        <dbReference type="ARBA" id="ARBA00023163"/>
    </source>
</evidence>
<keyword evidence="3" id="KW-0804">Transcription</keyword>
<dbReference type="InterPro" id="IPR009057">
    <property type="entry name" value="Homeodomain-like_sf"/>
</dbReference>
<dbReference type="InterPro" id="IPR020449">
    <property type="entry name" value="Tscrpt_reg_AraC-type_HTH"/>
</dbReference>
<feature type="domain" description="HTH araC/xylS-type" evidence="4">
    <location>
        <begin position="150"/>
        <end position="249"/>
    </location>
</feature>
<proteinExistence type="predicted"/>
<dbReference type="PROSITE" id="PS01124">
    <property type="entry name" value="HTH_ARAC_FAMILY_2"/>
    <property type="match status" value="1"/>
</dbReference>
<dbReference type="InterPro" id="IPR018062">
    <property type="entry name" value="HTH_AraC-typ_CS"/>
</dbReference>
<dbReference type="Gene3D" id="1.10.10.60">
    <property type="entry name" value="Homeodomain-like"/>
    <property type="match status" value="2"/>
</dbReference>
<evidence type="ECO:0000313" key="7">
    <source>
        <dbReference type="Proteomes" id="UP000196125"/>
    </source>
</evidence>
<keyword evidence="8" id="KW-1185">Reference proteome</keyword>
<evidence type="ECO:0000256" key="1">
    <source>
        <dbReference type="ARBA" id="ARBA00023015"/>
    </source>
</evidence>
<dbReference type="GO" id="GO:0043565">
    <property type="term" value="F:sequence-specific DNA binding"/>
    <property type="evidence" value="ECO:0007669"/>
    <property type="project" value="InterPro"/>
</dbReference>
<dbReference type="PROSITE" id="PS00041">
    <property type="entry name" value="HTH_ARAC_FAMILY_1"/>
    <property type="match status" value="1"/>
</dbReference>
<keyword evidence="1" id="KW-0805">Transcription regulation</keyword>
<dbReference type="Proteomes" id="UP001283366">
    <property type="component" value="Unassembled WGS sequence"/>
</dbReference>